<sequence>MGAQDHIPSQFAEDCLILVFICSIGFWNAWAGIGSALSALYTQLTLPTSFAAMLVICGYLSAISVMHVTTPALVSVETINMSVTSTVGTKGFPQWSPAAQKTHGRITAMDWEFHQSKTLGLFNGSLYEVIDSNLVDGTAEVLAVGFNITCWNVPATRIKVEEEGGVTETMWNKAQFTVGGNWPYAHIPILNNYIKIGPWVGDVITLYTTNVVLDVDGRAGSRVMLIRAGNLSLQALQCSQSLVTQRGRVRTASRVIMPESISPNIRKDHSKWTDHTSLSGEIDNQGTLMGGGCWTQIIVNSATSTMGLNENTDPAIGRPNTVWDINHAEAYLMQRLDMEPFDNNSTLGHTIYLHDIENAVSSLVASLFWIGGHVGNPEEAPTLSTGNTTAQEVLSAGRIDVSIGLCACLVLLFLVIILLADIPQPGSPFDNLGLLQMFWMFERHPHLSELLVQVEDPTDYNLREAGLVKVRLLDALASDDA</sequence>
<dbReference type="EMBL" id="JARJCW010000061">
    <property type="protein sequence ID" value="KAJ7200828.1"/>
    <property type="molecule type" value="Genomic_DNA"/>
</dbReference>
<keyword evidence="1" id="KW-1133">Transmembrane helix</keyword>
<evidence type="ECO:0000256" key="1">
    <source>
        <dbReference type="SAM" id="Phobius"/>
    </source>
</evidence>
<organism evidence="2 3">
    <name type="scientific">Mycena pura</name>
    <dbReference type="NCBI Taxonomy" id="153505"/>
    <lineage>
        <taxon>Eukaryota</taxon>
        <taxon>Fungi</taxon>
        <taxon>Dikarya</taxon>
        <taxon>Basidiomycota</taxon>
        <taxon>Agaricomycotina</taxon>
        <taxon>Agaricomycetes</taxon>
        <taxon>Agaricomycetidae</taxon>
        <taxon>Agaricales</taxon>
        <taxon>Marasmiineae</taxon>
        <taxon>Mycenaceae</taxon>
        <taxon>Mycena</taxon>
    </lineage>
</organism>
<gene>
    <name evidence="2" type="ORF">GGX14DRAFT_659562</name>
</gene>
<name>A0AAD6V238_9AGAR</name>
<protein>
    <submittedName>
        <fullName evidence="2">Uncharacterized protein</fullName>
    </submittedName>
</protein>
<feature type="transmembrane region" description="Helical" evidence="1">
    <location>
        <begin position="16"/>
        <end position="40"/>
    </location>
</feature>
<keyword evidence="1" id="KW-0812">Transmembrane</keyword>
<accession>A0AAD6V238</accession>
<keyword evidence="3" id="KW-1185">Reference proteome</keyword>
<comment type="caution">
    <text evidence="2">The sequence shown here is derived from an EMBL/GenBank/DDBJ whole genome shotgun (WGS) entry which is preliminary data.</text>
</comment>
<feature type="transmembrane region" description="Helical" evidence="1">
    <location>
        <begin position="52"/>
        <end position="74"/>
    </location>
</feature>
<evidence type="ECO:0000313" key="3">
    <source>
        <dbReference type="Proteomes" id="UP001219525"/>
    </source>
</evidence>
<keyword evidence="1" id="KW-0472">Membrane</keyword>
<evidence type="ECO:0000313" key="2">
    <source>
        <dbReference type="EMBL" id="KAJ7200828.1"/>
    </source>
</evidence>
<reference evidence="2" key="1">
    <citation type="submission" date="2023-03" db="EMBL/GenBank/DDBJ databases">
        <title>Massive genome expansion in bonnet fungi (Mycena s.s.) driven by repeated elements and novel gene families across ecological guilds.</title>
        <authorList>
            <consortium name="Lawrence Berkeley National Laboratory"/>
            <person name="Harder C.B."/>
            <person name="Miyauchi S."/>
            <person name="Viragh M."/>
            <person name="Kuo A."/>
            <person name="Thoen E."/>
            <person name="Andreopoulos B."/>
            <person name="Lu D."/>
            <person name="Skrede I."/>
            <person name="Drula E."/>
            <person name="Henrissat B."/>
            <person name="Morin E."/>
            <person name="Kohler A."/>
            <person name="Barry K."/>
            <person name="LaButti K."/>
            <person name="Morin E."/>
            <person name="Salamov A."/>
            <person name="Lipzen A."/>
            <person name="Mereny Z."/>
            <person name="Hegedus B."/>
            <person name="Baldrian P."/>
            <person name="Stursova M."/>
            <person name="Weitz H."/>
            <person name="Taylor A."/>
            <person name="Grigoriev I.V."/>
            <person name="Nagy L.G."/>
            <person name="Martin F."/>
            <person name="Kauserud H."/>
        </authorList>
    </citation>
    <scope>NUCLEOTIDE SEQUENCE</scope>
    <source>
        <strain evidence="2">9144</strain>
    </source>
</reference>
<proteinExistence type="predicted"/>
<dbReference type="AlphaFoldDB" id="A0AAD6V238"/>
<dbReference type="Proteomes" id="UP001219525">
    <property type="component" value="Unassembled WGS sequence"/>
</dbReference>